<proteinExistence type="inferred from homology"/>
<comment type="caution">
    <text evidence="9">The sequence shown here is derived from an EMBL/GenBank/DDBJ whole genome shotgun (WGS) entry which is preliminary data.</text>
</comment>
<dbReference type="GO" id="GO:0005615">
    <property type="term" value="C:extracellular space"/>
    <property type="evidence" value="ECO:0007669"/>
    <property type="project" value="TreeGrafter"/>
</dbReference>
<dbReference type="OMA" id="ATVDQSW"/>
<feature type="domain" description="Peptidase M14" evidence="8">
    <location>
        <begin position="25"/>
        <end position="313"/>
    </location>
</feature>
<gene>
    <name evidence="9" type="ORF">KFE25_012999</name>
</gene>
<evidence type="ECO:0000256" key="2">
    <source>
        <dbReference type="ARBA" id="ARBA00005988"/>
    </source>
</evidence>
<dbReference type="InterPro" id="IPR057246">
    <property type="entry name" value="CARBOXYPEPT_ZN_1"/>
</dbReference>
<keyword evidence="10" id="KW-1185">Reference proteome</keyword>
<accession>A0A8J5X4S2</accession>
<evidence type="ECO:0000259" key="8">
    <source>
        <dbReference type="PROSITE" id="PS52035"/>
    </source>
</evidence>
<dbReference type="GO" id="GO:0004181">
    <property type="term" value="F:metallocarboxypeptidase activity"/>
    <property type="evidence" value="ECO:0007669"/>
    <property type="project" value="InterPro"/>
</dbReference>
<evidence type="ECO:0000256" key="5">
    <source>
        <dbReference type="PROSITE-ProRule" id="PRU01379"/>
    </source>
</evidence>
<dbReference type="SUPFAM" id="SSF53187">
    <property type="entry name" value="Zn-dependent exopeptidases"/>
    <property type="match status" value="1"/>
</dbReference>
<comment type="similarity">
    <text evidence="2 5">Belongs to the peptidase M14 family.</text>
</comment>
<dbReference type="PANTHER" id="PTHR11705:SF138">
    <property type="entry name" value="PEPTIDASE M14 CARBOXYPEPTIDASE A DOMAIN-CONTAINING PROTEIN"/>
    <property type="match status" value="1"/>
</dbReference>
<dbReference type="PANTHER" id="PTHR11705">
    <property type="entry name" value="PROTEASE FAMILY M14 CARBOXYPEPTIDASE A,B"/>
    <property type="match status" value="1"/>
</dbReference>
<dbReference type="AlphaFoldDB" id="A0A8J5X4S2"/>
<dbReference type="EMBL" id="JAGTXO010000041">
    <property type="protein sequence ID" value="KAG8459363.1"/>
    <property type="molecule type" value="Genomic_DNA"/>
</dbReference>
<dbReference type="GO" id="GO:0008270">
    <property type="term" value="F:zinc ion binding"/>
    <property type="evidence" value="ECO:0007669"/>
    <property type="project" value="InterPro"/>
</dbReference>
<dbReference type="OrthoDB" id="10249045at2759"/>
<evidence type="ECO:0000256" key="6">
    <source>
        <dbReference type="SAM" id="MobiDB-lite"/>
    </source>
</evidence>
<keyword evidence="4" id="KW-0862">Zinc</keyword>
<dbReference type="InterPro" id="IPR000834">
    <property type="entry name" value="Peptidase_M14"/>
</dbReference>
<protein>
    <recommendedName>
        <fullName evidence="8">Peptidase M14 domain-containing protein</fullName>
    </recommendedName>
</protein>
<dbReference type="Gene3D" id="3.40.630.10">
    <property type="entry name" value="Zn peptidases"/>
    <property type="match status" value="1"/>
</dbReference>
<feature type="signal peptide" evidence="7">
    <location>
        <begin position="1"/>
        <end position="20"/>
    </location>
</feature>
<reference evidence="9" key="1">
    <citation type="submission" date="2021-05" db="EMBL/GenBank/DDBJ databases">
        <title>The genome of the haptophyte Pavlova lutheri (Diacronema luteri, Pavlovales) - a model for lipid biosynthesis in eukaryotic algae.</title>
        <authorList>
            <person name="Hulatt C.J."/>
            <person name="Posewitz M.C."/>
        </authorList>
    </citation>
    <scope>NUCLEOTIDE SEQUENCE</scope>
    <source>
        <strain evidence="9">NIVA-4/92</strain>
    </source>
</reference>
<evidence type="ECO:0000256" key="7">
    <source>
        <dbReference type="SAM" id="SignalP"/>
    </source>
</evidence>
<evidence type="ECO:0000256" key="3">
    <source>
        <dbReference type="ARBA" id="ARBA00022723"/>
    </source>
</evidence>
<dbReference type="GO" id="GO:0006508">
    <property type="term" value="P:proteolysis"/>
    <property type="evidence" value="ECO:0007669"/>
    <property type="project" value="InterPro"/>
</dbReference>
<evidence type="ECO:0000256" key="1">
    <source>
        <dbReference type="ARBA" id="ARBA00001947"/>
    </source>
</evidence>
<keyword evidence="3" id="KW-0479">Metal-binding</keyword>
<organism evidence="9 10">
    <name type="scientific">Diacronema lutheri</name>
    <name type="common">Unicellular marine alga</name>
    <name type="synonym">Monochrysis lutheri</name>
    <dbReference type="NCBI Taxonomy" id="2081491"/>
    <lineage>
        <taxon>Eukaryota</taxon>
        <taxon>Haptista</taxon>
        <taxon>Haptophyta</taxon>
        <taxon>Pavlovophyceae</taxon>
        <taxon>Pavlovales</taxon>
        <taxon>Pavlovaceae</taxon>
        <taxon>Diacronema</taxon>
    </lineage>
</organism>
<dbReference type="Proteomes" id="UP000751190">
    <property type="component" value="Unassembled WGS sequence"/>
</dbReference>
<evidence type="ECO:0000313" key="10">
    <source>
        <dbReference type="Proteomes" id="UP000751190"/>
    </source>
</evidence>
<comment type="caution">
    <text evidence="5">Lacks conserved residue(s) required for the propagation of feature annotation.</text>
</comment>
<evidence type="ECO:0000313" key="9">
    <source>
        <dbReference type="EMBL" id="KAG8459363.1"/>
    </source>
</evidence>
<dbReference type="SMART" id="SM00631">
    <property type="entry name" value="Zn_pept"/>
    <property type="match status" value="1"/>
</dbReference>
<sequence length="578" mass="62308">MAPHASAALLAVLAAHMVAGTRRYTYPTYAQAVDAMRSLASHYPSLVKHTTAQGAYGLGTAGTCRTRTPGTQERTFGPCLNHILHITNRQTLPDPDRPDILFLGGLHGDERIGPVSTIELARFLADAYATTPWVRRLVDGASIWIVPLTNAVGYETNTRLELSLFPNRDFGYVQQPERCMTTIAGRTVNELFRRQLFQIVVTFHGGMTSIGYPWGSFNHHRNGPSRAPDDAALVDIARSMSAYASTGGVDKPYPYGTMNEQVYPVHGGMEDWGYAASFDRAGAVRCAPRSHGGYAPGRSDVTNASARALVFLVEAGPKRPRESTLGSSAAVLTPGGPGDGHVPRNIRLALTAIDFLRPHVELLLVEPTPAGPGRPVVVRVGRIVRVAWRMWGATRINRAELVWRASAAEPWATVPGSSEVFRALAQVGAVWASTPAETGAGTHELCVLALSTGAFALAVRAQVDDHWGMPGGARVAPANMPPQSHLARARTDRGWAMANGEQRVVGRTEWLSAPVEVRVGASMSRSDEQPLRSASAPFRPALGCAARRGRRRVFGGEARRREDGGPWPQPRGARRDGA</sequence>
<feature type="region of interest" description="Disordered" evidence="6">
    <location>
        <begin position="549"/>
        <end position="578"/>
    </location>
</feature>
<comment type="cofactor">
    <cofactor evidence="1">
        <name>Zn(2+)</name>
        <dbReference type="ChEBI" id="CHEBI:29105"/>
    </cofactor>
</comment>
<dbReference type="Pfam" id="PF00246">
    <property type="entry name" value="Peptidase_M14"/>
    <property type="match status" value="1"/>
</dbReference>
<feature type="chain" id="PRO_5035174601" description="Peptidase M14 domain-containing protein" evidence="7">
    <location>
        <begin position="21"/>
        <end position="578"/>
    </location>
</feature>
<dbReference type="PROSITE" id="PS52035">
    <property type="entry name" value="PEPTIDASE_M14"/>
    <property type="match status" value="1"/>
</dbReference>
<dbReference type="PROSITE" id="PS00132">
    <property type="entry name" value="CARBOXYPEPT_ZN_1"/>
    <property type="match status" value="1"/>
</dbReference>
<name>A0A8J5X4S2_DIALT</name>
<keyword evidence="7" id="KW-0732">Signal</keyword>
<evidence type="ECO:0000256" key="4">
    <source>
        <dbReference type="ARBA" id="ARBA00022833"/>
    </source>
</evidence>